<name>A0A699V7D0_TANCI</name>
<protein>
    <submittedName>
        <fullName evidence="2">Uncharacterized protein</fullName>
    </submittedName>
</protein>
<evidence type="ECO:0000313" key="2">
    <source>
        <dbReference type="EMBL" id="GFD30977.1"/>
    </source>
</evidence>
<dbReference type="AlphaFoldDB" id="A0A699V7D0"/>
<reference evidence="2" key="1">
    <citation type="journal article" date="2019" name="Sci. Rep.">
        <title>Draft genome of Tanacetum cinerariifolium, the natural source of mosquito coil.</title>
        <authorList>
            <person name="Yamashiro T."/>
            <person name="Shiraishi A."/>
            <person name="Satake H."/>
            <person name="Nakayama K."/>
        </authorList>
    </citation>
    <scope>NUCLEOTIDE SEQUENCE</scope>
</reference>
<organism evidence="2">
    <name type="scientific">Tanacetum cinerariifolium</name>
    <name type="common">Dalmatian daisy</name>
    <name type="synonym">Chrysanthemum cinerariifolium</name>
    <dbReference type="NCBI Taxonomy" id="118510"/>
    <lineage>
        <taxon>Eukaryota</taxon>
        <taxon>Viridiplantae</taxon>
        <taxon>Streptophyta</taxon>
        <taxon>Embryophyta</taxon>
        <taxon>Tracheophyta</taxon>
        <taxon>Spermatophyta</taxon>
        <taxon>Magnoliopsida</taxon>
        <taxon>eudicotyledons</taxon>
        <taxon>Gunneridae</taxon>
        <taxon>Pentapetalae</taxon>
        <taxon>asterids</taxon>
        <taxon>campanulids</taxon>
        <taxon>Asterales</taxon>
        <taxon>Asteraceae</taxon>
        <taxon>Asteroideae</taxon>
        <taxon>Anthemideae</taxon>
        <taxon>Anthemidinae</taxon>
        <taxon>Tanacetum</taxon>
    </lineage>
</organism>
<proteinExistence type="predicted"/>
<gene>
    <name evidence="2" type="ORF">Tci_902946</name>
</gene>
<evidence type="ECO:0000256" key="1">
    <source>
        <dbReference type="SAM" id="MobiDB-lite"/>
    </source>
</evidence>
<dbReference type="EMBL" id="BKCJ011409460">
    <property type="protein sequence ID" value="GFD30977.1"/>
    <property type="molecule type" value="Genomic_DNA"/>
</dbReference>
<sequence>MNMGQDRQIQNVEGNGRNQFGQYSGQVAQNQQGFNAWQNGGIQGIQLQVEEFDFMAAASDLDEIEEVNANCILMANL</sequence>
<comment type="caution">
    <text evidence="2">The sequence shown here is derived from an EMBL/GenBank/DDBJ whole genome shotgun (WGS) entry which is preliminary data.</text>
</comment>
<feature type="region of interest" description="Disordered" evidence="1">
    <location>
        <begin position="1"/>
        <end position="21"/>
    </location>
</feature>
<accession>A0A699V7D0</accession>